<dbReference type="GO" id="GO:0003700">
    <property type="term" value="F:DNA-binding transcription factor activity"/>
    <property type="evidence" value="ECO:0007669"/>
    <property type="project" value="InterPro"/>
</dbReference>
<dbReference type="InterPro" id="IPR011991">
    <property type="entry name" value="ArsR-like_HTH"/>
</dbReference>
<dbReference type="InterPro" id="IPR036388">
    <property type="entry name" value="WH-like_DNA-bd_sf"/>
</dbReference>
<sequence length="236" mass="26322">MLNKIEVDDSDTQLESSMAALAAAMSDPSRVKMLCALMDGRAWTATELSAVADIASSTASSHLNRLVNSHLITCLSQGRHRYYRLAGHEVGQLVEMMMGVSWKRIPPPKTRTPVQLRVARTCYDHLAGEVAVEIYESMRREGWINDDGTHLTEKGHENFQQMGVVLDPKTKRKPCCACLDWSERRSHLGGDAGAAFFTLCEHRGWLKRVQGFREVNITSSGKAAFRKWFALSGNPD</sequence>
<evidence type="ECO:0000259" key="1">
    <source>
        <dbReference type="PROSITE" id="PS50987"/>
    </source>
</evidence>
<dbReference type="EMBL" id="MRWE01000005">
    <property type="protein sequence ID" value="ORJ26778.1"/>
    <property type="molecule type" value="Genomic_DNA"/>
</dbReference>
<feature type="domain" description="HTH arsR-type" evidence="1">
    <location>
        <begin position="10"/>
        <end position="105"/>
    </location>
</feature>
<comment type="caution">
    <text evidence="2">The sequence shown here is derived from an EMBL/GenBank/DDBJ whole genome shotgun (WGS) entry which is preliminary data.</text>
</comment>
<dbReference type="AlphaFoldDB" id="A0A1X0WJ17"/>
<reference evidence="2 3" key="1">
    <citation type="journal article" date="2017" name="Int. J. Syst. Evol. Microbiol.">
        <title>Rouxiella badensis sp. nov. and Rouxiella silvae sp. nov. isolated from peat bog soil in Germany and emendation of the genus description.</title>
        <authorList>
            <person name="Le Fleche-Mateos A."/>
            <person name="Kugler J.H."/>
            <person name="Hansen S.H."/>
            <person name="Syldatk C."/>
            <person name="Hausmann R."/>
            <person name="Lomprez F."/>
            <person name="Vandenbogaert M."/>
            <person name="Manuguerra J.C."/>
            <person name="Grimont P.A."/>
        </authorList>
    </citation>
    <scope>NUCLEOTIDE SEQUENCE [LARGE SCALE GENOMIC DNA]</scope>
    <source>
        <strain evidence="2 3">DSM 100043</strain>
    </source>
</reference>
<dbReference type="GO" id="GO:0003677">
    <property type="term" value="F:DNA binding"/>
    <property type="evidence" value="ECO:0007669"/>
    <property type="project" value="TreeGrafter"/>
</dbReference>
<dbReference type="GeneID" id="93566129"/>
<dbReference type="PRINTS" id="PR00778">
    <property type="entry name" value="HTHARSR"/>
</dbReference>
<dbReference type="InterPro" id="IPR036390">
    <property type="entry name" value="WH_DNA-bd_sf"/>
</dbReference>
<dbReference type="Gene3D" id="1.10.10.10">
    <property type="entry name" value="Winged helix-like DNA-binding domain superfamily/Winged helix DNA-binding domain"/>
    <property type="match status" value="1"/>
</dbReference>
<dbReference type="PANTHER" id="PTHR39168:SF1">
    <property type="entry name" value="TRANSCRIPTIONAL REGULATORY PROTEIN"/>
    <property type="match status" value="1"/>
</dbReference>
<dbReference type="SUPFAM" id="SSF46785">
    <property type="entry name" value="Winged helix' DNA-binding domain"/>
    <property type="match status" value="1"/>
</dbReference>
<accession>A0A1X0WJ17</accession>
<dbReference type="InterPro" id="IPR052543">
    <property type="entry name" value="HTH_Metal-responsive_Reg"/>
</dbReference>
<dbReference type="InterPro" id="IPR001845">
    <property type="entry name" value="HTH_ArsR_DNA-bd_dom"/>
</dbReference>
<dbReference type="PROSITE" id="PS50987">
    <property type="entry name" value="HTH_ARSR_2"/>
    <property type="match status" value="1"/>
</dbReference>
<protein>
    <submittedName>
        <fullName evidence="2">Transcriptional regulator</fullName>
    </submittedName>
</protein>
<dbReference type="NCBIfam" id="NF033788">
    <property type="entry name" value="HTH_metalloreg"/>
    <property type="match status" value="1"/>
</dbReference>
<dbReference type="GO" id="GO:0010288">
    <property type="term" value="P:response to lead ion"/>
    <property type="evidence" value="ECO:0007669"/>
    <property type="project" value="TreeGrafter"/>
</dbReference>
<dbReference type="GO" id="GO:0046686">
    <property type="term" value="P:response to cadmium ion"/>
    <property type="evidence" value="ECO:0007669"/>
    <property type="project" value="TreeGrafter"/>
</dbReference>
<dbReference type="Proteomes" id="UP000192536">
    <property type="component" value="Unassembled WGS sequence"/>
</dbReference>
<dbReference type="RefSeq" id="WP_026110665.1">
    <property type="nucleotide sequence ID" value="NZ_CP114062.1"/>
</dbReference>
<gene>
    <name evidence="2" type="ORF">BS640_04775</name>
</gene>
<dbReference type="Pfam" id="PF01022">
    <property type="entry name" value="HTH_5"/>
    <property type="match status" value="1"/>
</dbReference>
<organism evidence="2 3">
    <name type="scientific">Rouxiella badensis</name>
    <dbReference type="NCBI Taxonomy" id="1646377"/>
    <lineage>
        <taxon>Bacteria</taxon>
        <taxon>Pseudomonadati</taxon>
        <taxon>Pseudomonadota</taxon>
        <taxon>Gammaproteobacteria</taxon>
        <taxon>Enterobacterales</taxon>
        <taxon>Yersiniaceae</taxon>
        <taxon>Rouxiella</taxon>
    </lineage>
</organism>
<keyword evidence="3" id="KW-1185">Reference proteome</keyword>
<dbReference type="PANTHER" id="PTHR39168">
    <property type="entry name" value="TRANSCRIPTIONAL REGULATOR-RELATED"/>
    <property type="match status" value="1"/>
</dbReference>
<evidence type="ECO:0000313" key="3">
    <source>
        <dbReference type="Proteomes" id="UP000192536"/>
    </source>
</evidence>
<name>A0A1X0WJ17_9GAMM</name>
<dbReference type="STRING" id="1646377.BS640_04775"/>
<dbReference type="GO" id="GO:0032791">
    <property type="term" value="F:lead ion binding"/>
    <property type="evidence" value="ECO:0007669"/>
    <property type="project" value="TreeGrafter"/>
</dbReference>
<proteinExistence type="predicted"/>
<dbReference type="SMART" id="SM00418">
    <property type="entry name" value="HTH_ARSR"/>
    <property type="match status" value="1"/>
</dbReference>
<evidence type="ECO:0000313" key="2">
    <source>
        <dbReference type="EMBL" id="ORJ26778.1"/>
    </source>
</evidence>
<dbReference type="CDD" id="cd00090">
    <property type="entry name" value="HTH_ARSR"/>
    <property type="match status" value="1"/>
</dbReference>
<dbReference type="GO" id="GO:0097063">
    <property type="term" value="F:cadmium ion sensor activity"/>
    <property type="evidence" value="ECO:0007669"/>
    <property type="project" value="TreeGrafter"/>
</dbReference>